<reference evidence="2" key="1">
    <citation type="journal article" date="2017" name="Genome Biol.">
        <title>Comparative genomics reveals high biological diversity and specific adaptations in the industrially and medically important fungal genus Aspergillus.</title>
        <authorList>
            <person name="de Vries R.P."/>
            <person name="Riley R."/>
            <person name="Wiebenga A."/>
            <person name="Aguilar-Osorio G."/>
            <person name="Amillis S."/>
            <person name="Uchima C.A."/>
            <person name="Anderluh G."/>
            <person name="Asadollahi M."/>
            <person name="Askin M."/>
            <person name="Barry K."/>
            <person name="Battaglia E."/>
            <person name="Bayram O."/>
            <person name="Benocci T."/>
            <person name="Braus-Stromeyer S.A."/>
            <person name="Caldana C."/>
            <person name="Canovas D."/>
            <person name="Cerqueira G.C."/>
            <person name="Chen F."/>
            <person name="Chen W."/>
            <person name="Choi C."/>
            <person name="Clum A."/>
            <person name="Dos Santos R.A."/>
            <person name="Damasio A.R."/>
            <person name="Diallinas G."/>
            <person name="Emri T."/>
            <person name="Fekete E."/>
            <person name="Flipphi M."/>
            <person name="Freyberg S."/>
            <person name="Gallo A."/>
            <person name="Gournas C."/>
            <person name="Habgood R."/>
            <person name="Hainaut M."/>
            <person name="Harispe M.L."/>
            <person name="Henrissat B."/>
            <person name="Hilden K.S."/>
            <person name="Hope R."/>
            <person name="Hossain A."/>
            <person name="Karabika E."/>
            <person name="Karaffa L."/>
            <person name="Karanyi Z."/>
            <person name="Krasevec N."/>
            <person name="Kuo A."/>
            <person name="Kusch H."/>
            <person name="LaButti K."/>
            <person name="Lagendijk E.L."/>
            <person name="Lapidus A."/>
            <person name="Levasseur A."/>
            <person name="Lindquist E."/>
            <person name="Lipzen A."/>
            <person name="Logrieco A.F."/>
            <person name="MacCabe A."/>
            <person name="Maekelae M.R."/>
            <person name="Malavazi I."/>
            <person name="Melin P."/>
            <person name="Meyer V."/>
            <person name="Mielnichuk N."/>
            <person name="Miskei M."/>
            <person name="Molnar A.P."/>
            <person name="Mule G."/>
            <person name="Ngan C.Y."/>
            <person name="Orejas M."/>
            <person name="Orosz E."/>
            <person name="Ouedraogo J.P."/>
            <person name="Overkamp K.M."/>
            <person name="Park H.-S."/>
            <person name="Perrone G."/>
            <person name="Piumi F."/>
            <person name="Punt P.J."/>
            <person name="Ram A.F."/>
            <person name="Ramon A."/>
            <person name="Rauscher S."/>
            <person name="Record E."/>
            <person name="Riano-Pachon D.M."/>
            <person name="Robert V."/>
            <person name="Roehrig J."/>
            <person name="Ruller R."/>
            <person name="Salamov A."/>
            <person name="Salih N.S."/>
            <person name="Samson R.A."/>
            <person name="Sandor E."/>
            <person name="Sanguinetti M."/>
            <person name="Schuetze T."/>
            <person name="Sepcic K."/>
            <person name="Shelest E."/>
            <person name="Sherlock G."/>
            <person name="Sophianopoulou V."/>
            <person name="Squina F.M."/>
            <person name="Sun H."/>
            <person name="Susca A."/>
            <person name="Todd R.B."/>
            <person name="Tsang A."/>
            <person name="Unkles S.E."/>
            <person name="van de Wiele N."/>
            <person name="van Rossen-Uffink D."/>
            <person name="Oliveira J.V."/>
            <person name="Vesth T.C."/>
            <person name="Visser J."/>
            <person name="Yu J.-H."/>
            <person name="Zhou M."/>
            <person name="Andersen M.R."/>
            <person name="Archer D.B."/>
            <person name="Baker S.E."/>
            <person name="Benoit I."/>
            <person name="Brakhage A.A."/>
            <person name="Braus G.H."/>
            <person name="Fischer R."/>
            <person name="Frisvad J.C."/>
            <person name="Goldman G.H."/>
            <person name="Houbraken J."/>
            <person name="Oakley B."/>
            <person name="Pocsi I."/>
            <person name="Scazzocchio C."/>
            <person name="Seiboth B."/>
            <person name="vanKuyk P.A."/>
            <person name="Wortman J."/>
            <person name="Dyer P.S."/>
            <person name="Grigoriev I.V."/>
        </authorList>
    </citation>
    <scope>NUCLEOTIDE SEQUENCE [LARGE SCALE GENOMIC DNA]</scope>
    <source>
        <strain evidence="2">CBS 593.65</strain>
    </source>
</reference>
<dbReference type="RefSeq" id="XP_040699162.1">
    <property type="nucleotide sequence ID" value="XM_040852689.1"/>
</dbReference>
<organism evidence="1 2">
    <name type="scientific">Aspergillus sydowii CBS 593.65</name>
    <dbReference type="NCBI Taxonomy" id="1036612"/>
    <lineage>
        <taxon>Eukaryota</taxon>
        <taxon>Fungi</taxon>
        <taxon>Dikarya</taxon>
        <taxon>Ascomycota</taxon>
        <taxon>Pezizomycotina</taxon>
        <taxon>Eurotiomycetes</taxon>
        <taxon>Eurotiomycetidae</taxon>
        <taxon>Eurotiales</taxon>
        <taxon>Aspergillaceae</taxon>
        <taxon>Aspergillus</taxon>
        <taxon>Aspergillus subgen. Nidulantes</taxon>
    </lineage>
</organism>
<dbReference type="AlphaFoldDB" id="A0A1L9T7F2"/>
<evidence type="ECO:0000313" key="1">
    <source>
        <dbReference type="EMBL" id="OJJ55356.1"/>
    </source>
</evidence>
<dbReference type="OrthoDB" id="4663713at2759"/>
<evidence type="ECO:0000313" key="2">
    <source>
        <dbReference type="Proteomes" id="UP000184356"/>
    </source>
</evidence>
<proteinExistence type="predicted"/>
<dbReference type="STRING" id="1036612.A0A1L9T7F2"/>
<keyword evidence="2" id="KW-1185">Reference proteome</keyword>
<dbReference type="VEuPathDB" id="FungiDB:ASPSYDRAFT_92491"/>
<accession>A0A1L9T7F2</accession>
<protein>
    <submittedName>
        <fullName evidence="1">Uncharacterized protein</fullName>
    </submittedName>
</protein>
<name>A0A1L9T7F2_9EURO</name>
<gene>
    <name evidence="1" type="ORF">ASPSYDRAFT_92491</name>
</gene>
<sequence length="112" mass="12856">MASRRRRRGIADGRYARAVLQRPQRQLLQRHRRGDTDGYVWFTNGHNPWHDEYFWLDGEIYLQTQEDPGAYNVGAVPVTIDDILEDINTNTSATYHYGASVRSGRGCLSMLG</sequence>
<dbReference type="EMBL" id="KV878592">
    <property type="protein sequence ID" value="OJJ55356.1"/>
    <property type="molecule type" value="Genomic_DNA"/>
</dbReference>
<dbReference type="GeneID" id="63768762"/>
<dbReference type="Proteomes" id="UP000184356">
    <property type="component" value="Unassembled WGS sequence"/>
</dbReference>